<dbReference type="AlphaFoldDB" id="A0AAE2ZK50"/>
<organism evidence="3 4">
    <name type="scientific">Flavimaribacter sediminis</name>
    <dbReference type="NCBI Taxonomy" id="2865987"/>
    <lineage>
        <taxon>Bacteria</taxon>
        <taxon>Pseudomonadati</taxon>
        <taxon>Pseudomonadota</taxon>
        <taxon>Alphaproteobacteria</taxon>
        <taxon>Hyphomicrobiales</taxon>
        <taxon>Rhizobiaceae</taxon>
        <taxon>Flavimaribacter</taxon>
    </lineage>
</organism>
<evidence type="ECO:0000313" key="4">
    <source>
        <dbReference type="Proteomes" id="UP001196509"/>
    </source>
</evidence>
<reference evidence="3" key="1">
    <citation type="submission" date="2021-08" db="EMBL/GenBank/DDBJ databases">
        <title>Hoeflea bacterium WL0058 sp. nov., isolated from the sediment.</title>
        <authorList>
            <person name="Wang L."/>
            <person name="Zhang D."/>
        </authorList>
    </citation>
    <scope>NUCLEOTIDE SEQUENCE</scope>
    <source>
        <strain evidence="3">WL0058</strain>
    </source>
</reference>
<dbReference type="InterPro" id="IPR017008">
    <property type="entry name" value="UCP032817-like"/>
</dbReference>
<name>A0AAE2ZK50_9HYPH</name>
<proteinExistence type="predicted"/>
<keyword evidence="2" id="KW-1133">Transmembrane helix</keyword>
<evidence type="ECO:0008006" key="5">
    <source>
        <dbReference type="Google" id="ProtNLM"/>
    </source>
</evidence>
<dbReference type="EMBL" id="JAICBX010000002">
    <property type="protein sequence ID" value="MBW8637998.1"/>
    <property type="molecule type" value="Genomic_DNA"/>
</dbReference>
<keyword evidence="4" id="KW-1185">Reference proteome</keyword>
<accession>A0AAE2ZK50</accession>
<comment type="caution">
    <text evidence="3">The sequence shown here is derived from an EMBL/GenBank/DDBJ whole genome shotgun (WGS) entry which is preliminary data.</text>
</comment>
<sequence>MSVNIGGFIFAIILLVVIYSLLSAAYRFYFRTTLRRRIAFIDAYEWPTGLVEKLSIRHPDLTSNDTDLISKGLKQFFRAYLRGGRQYVAMPSQAADDLWHEFILYTRSYQEFCNKAFGRFLHHTPAVVLAPEQKRNNEGLRRVWWQCCKETNIDPVNPAMLPLLFALDQRLNVANGFIYHPDCKQLRKRGAAGVQCGGDFASSGYDGDTDGFGESGVDGADSGGGDGGCGGGCGGGD</sequence>
<keyword evidence="2" id="KW-0472">Membrane</keyword>
<gene>
    <name evidence="3" type="ORF">K1W69_12440</name>
</gene>
<protein>
    <recommendedName>
        <fullName evidence="5">Glycine-rich domain-containing protein-like</fullName>
    </recommendedName>
</protein>
<feature type="transmembrane region" description="Helical" evidence="2">
    <location>
        <begin position="6"/>
        <end position="29"/>
    </location>
</feature>
<evidence type="ECO:0000256" key="1">
    <source>
        <dbReference type="SAM" id="MobiDB-lite"/>
    </source>
</evidence>
<keyword evidence="2" id="KW-0812">Transmembrane</keyword>
<feature type="compositionally biased region" description="Gly residues" evidence="1">
    <location>
        <begin position="213"/>
        <end position="237"/>
    </location>
</feature>
<feature type="region of interest" description="Disordered" evidence="1">
    <location>
        <begin position="211"/>
        <end position="237"/>
    </location>
</feature>
<dbReference type="Proteomes" id="UP001196509">
    <property type="component" value="Unassembled WGS sequence"/>
</dbReference>
<evidence type="ECO:0000313" key="3">
    <source>
        <dbReference type="EMBL" id="MBW8637998.1"/>
    </source>
</evidence>
<dbReference type="PIRSF" id="PIRSF032817">
    <property type="entry name" value="UCP032817"/>
    <property type="match status" value="1"/>
</dbReference>
<evidence type="ECO:0000256" key="2">
    <source>
        <dbReference type="SAM" id="Phobius"/>
    </source>
</evidence>
<dbReference type="RefSeq" id="WP_220228665.1">
    <property type="nucleotide sequence ID" value="NZ_JAICBX010000002.1"/>
</dbReference>